<dbReference type="GO" id="GO:0016773">
    <property type="term" value="F:phosphotransferase activity, alcohol group as acceptor"/>
    <property type="evidence" value="ECO:0007669"/>
    <property type="project" value="UniProtKB-UniRule"/>
</dbReference>
<dbReference type="EMBL" id="CP031769">
    <property type="protein sequence ID" value="AXR08276.1"/>
    <property type="molecule type" value="Genomic_DNA"/>
</dbReference>
<evidence type="ECO:0000256" key="14">
    <source>
        <dbReference type="ARBA" id="ARBA00034417"/>
    </source>
</evidence>
<dbReference type="UniPathway" id="UPA00958"/>
<keyword evidence="5 15" id="KW-1003">Cell membrane</keyword>
<keyword evidence="12 15" id="KW-0472">Membrane</keyword>
<dbReference type="InterPro" id="IPR022826">
    <property type="entry name" value="KDO_kinase"/>
</dbReference>
<dbReference type="GO" id="GO:0005886">
    <property type="term" value="C:plasma membrane"/>
    <property type="evidence" value="ECO:0007669"/>
    <property type="project" value="UniProtKB-SubCell"/>
</dbReference>
<name>A0A346NRW9_9ALTE</name>
<dbReference type="AlphaFoldDB" id="A0A346NRW9"/>
<evidence type="ECO:0000256" key="11">
    <source>
        <dbReference type="ARBA" id="ARBA00022985"/>
    </source>
</evidence>
<keyword evidence="17" id="KW-1185">Reference proteome</keyword>
<evidence type="ECO:0000256" key="3">
    <source>
        <dbReference type="ARBA" id="ARBA00010327"/>
    </source>
</evidence>
<evidence type="ECO:0000256" key="2">
    <source>
        <dbReference type="ARBA" id="ARBA00004713"/>
    </source>
</evidence>
<protein>
    <recommendedName>
        <fullName evidence="13 15">3-deoxy-D-manno-octulosonic acid kinase</fullName>
        <shortName evidence="15">Kdo kinase</shortName>
        <ecNumber evidence="4 15">2.7.1.166</ecNumber>
    </recommendedName>
</protein>
<reference evidence="16 17" key="1">
    <citation type="submission" date="2018-08" db="EMBL/GenBank/DDBJ databases">
        <title>Salinimonas sediminis sp. nov., a piezophilic bacterium isolated from a deep-sea sediment sample from the New Britain Trench.</title>
        <authorList>
            <person name="Cao J."/>
        </authorList>
    </citation>
    <scope>NUCLEOTIDE SEQUENCE [LARGE SCALE GENOMIC DNA]</scope>
    <source>
        <strain evidence="16 17">N102</strain>
    </source>
</reference>
<dbReference type="Pfam" id="PF06293">
    <property type="entry name" value="Kdo"/>
    <property type="match status" value="1"/>
</dbReference>
<comment type="subcellular location">
    <subcellularLocation>
        <location evidence="1 15">Cell inner membrane</location>
        <topology evidence="1 15">Peripheral membrane protein</topology>
        <orientation evidence="1 15">Cytoplasmic side</orientation>
    </subcellularLocation>
</comment>
<evidence type="ECO:0000256" key="4">
    <source>
        <dbReference type="ARBA" id="ARBA00011988"/>
    </source>
</evidence>
<comment type="pathway">
    <text evidence="2 15">Bacterial outer membrane biogenesis; LPS core biosynthesis.</text>
</comment>
<dbReference type="GO" id="GO:0009244">
    <property type="term" value="P:lipopolysaccharide core region biosynthetic process"/>
    <property type="evidence" value="ECO:0007669"/>
    <property type="project" value="UniProtKB-UniRule"/>
</dbReference>
<comment type="similarity">
    <text evidence="3 15">Belongs to the protein kinase superfamily. KdkA/RfaP family.</text>
</comment>
<evidence type="ECO:0000256" key="1">
    <source>
        <dbReference type="ARBA" id="ARBA00004515"/>
    </source>
</evidence>
<comment type="catalytic activity">
    <reaction evidence="14 15">
        <text>an alpha-Kdo-(2-&gt;6)-lipid IVA + ATP = a 4-O-phospho-alpha-Kdo-(2-&gt;6)-lipid IVA + ADP + H(+)</text>
        <dbReference type="Rhea" id="RHEA:74271"/>
        <dbReference type="ChEBI" id="CHEBI:15378"/>
        <dbReference type="ChEBI" id="CHEBI:30616"/>
        <dbReference type="ChEBI" id="CHEBI:176428"/>
        <dbReference type="ChEBI" id="CHEBI:193140"/>
        <dbReference type="ChEBI" id="CHEBI:456216"/>
        <dbReference type="EC" id="2.7.1.166"/>
    </reaction>
</comment>
<evidence type="ECO:0000256" key="9">
    <source>
        <dbReference type="ARBA" id="ARBA00022777"/>
    </source>
</evidence>
<dbReference type="HAMAP" id="MF_00521">
    <property type="entry name" value="KDO_kinase"/>
    <property type="match status" value="1"/>
</dbReference>
<feature type="active site" evidence="15">
    <location>
        <position position="170"/>
    </location>
</feature>
<keyword evidence="11 15" id="KW-0448">Lipopolysaccharide biosynthesis</keyword>
<evidence type="ECO:0000313" key="16">
    <source>
        <dbReference type="EMBL" id="AXR08276.1"/>
    </source>
</evidence>
<dbReference type="GO" id="GO:0016301">
    <property type="term" value="F:kinase activity"/>
    <property type="evidence" value="ECO:0007669"/>
    <property type="project" value="UniProtKB-KW"/>
</dbReference>
<keyword evidence="8 15" id="KW-0547">Nucleotide-binding</keyword>
<dbReference type="NCBIfam" id="NF002475">
    <property type="entry name" value="PRK01723.1"/>
    <property type="match status" value="1"/>
</dbReference>
<dbReference type="RefSeq" id="WP_117318520.1">
    <property type="nucleotide sequence ID" value="NZ_CP031769.1"/>
</dbReference>
<dbReference type="Gene3D" id="1.10.510.10">
    <property type="entry name" value="Transferase(Phosphotransferase) domain 1"/>
    <property type="match status" value="1"/>
</dbReference>
<dbReference type="SUPFAM" id="SSF56112">
    <property type="entry name" value="Protein kinase-like (PK-like)"/>
    <property type="match status" value="1"/>
</dbReference>
<dbReference type="EC" id="2.7.1.166" evidence="4 15"/>
<dbReference type="KEGG" id="salm:D0Y50_19110"/>
<gene>
    <name evidence="15" type="primary">kdkA</name>
    <name evidence="16" type="ORF">D0Y50_19110</name>
</gene>
<sequence length="241" mass="27839">MTIKHQKISMGHHTLVNTHFFDSVDPMVFSAEYWRAKNAVIGQAKGRGTTLFVQNSDTDCWVLRHYRRGGMAAKLLSDQFFYEGLRRTRPFMELNLLHYMQQAGLNVPTPIAAQVCRRGLIYRADLLTVRIPHARDMHHVLTHQSLSPAVWQAVGAAVRKMHDAQVYHHDLNIRNIMLDSHETVWIIDYDRCYRRQGDSWKQQNLARLQRSLLKEQAKAGDTAFHWSGADTEAMLRGYGKV</sequence>
<evidence type="ECO:0000256" key="6">
    <source>
        <dbReference type="ARBA" id="ARBA00022519"/>
    </source>
</evidence>
<comment type="function">
    <text evidence="15">Catalyzes the ATP-dependent phosphorylation of the 3-deoxy-D-manno-octulosonic acid (Kdo) residue in Kdo-lipid IV(A) at the 4-OH position.</text>
</comment>
<evidence type="ECO:0000256" key="7">
    <source>
        <dbReference type="ARBA" id="ARBA00022679"/>
    </source>
</evidence>
<proteinExistence type="inferred from homology"/>
<keyword evidence="10 15" id="KW-0067">ATP-binding</keyword>
<evidence type="ECO:0000256" key="13">
    <source>
        <dbReference type="ARBA" id="ARBA00029511"/>
    </source>
</evidence>
<dbReference type="Proteomes" id="UP000262073">
    <property type="component" value="Chromosome"/>
</dbReference>
<evidence type="ECO:0000256" key="5">
    <source>
        <dbReference type="ARBA" id="ARBA00022475"/>
    </source>
</evidence>
<accession>A0A346NRW9</accession>
<evidence type="ECO:0000256" key="12">
    <source>
        <dbReference type="ARBA" id="ARBA00023136"/>
    </source>
</evidence>
<dbReference type="GO" id="GO:0005524">
    <property type="term" value="F:ATP binding"/>
    <property type="evidence" value="ECO:0007669"/>
    <property type="project" value="UniProtKB-UniRule"/>
</dbReference>
<evidence type="ECO:0000256" key="10">
    <source>
        <dbReference type="ARBA" id="ARBA00022840"/>
    </source>
</evidence>
<evidence type="ECO:0000256" key="8">
    <source>
        <dbReference type="ARBA" id="ARBA00022741"/>
    </source>
</evidence>
<keyword evidence="6 15" id="KW-0997">Cell inner membrane</keyword>
<dbReference type="InterPro" id="IPR011009">
    <property type="entry name" value="Kinase-like_dom_sf"/>
</dbReference>
<evidence type="ECO:0000313" key="17">
    <source>
        <dbReference type="Proteomes" id="UP000262073"/>
    </source>
</evidence>
<organism evidence="16 17">
    <name type="scientific">Salinimonas sediminis</name>
    <dbReference type="NCBI Taxonomy" id="2303538"/>
    <lineage>
        <taxon>Bacteria</taxon>
        <taxon>Pseudomonadati</taxon>
        <taxon>Pseudomonadota</taxon>
        <taxon>Gammaproteobacteria</taxon>
        <taxon>Alteromonadales</taxon>
        <taxon>Alteromonadaceae</taxon>
        <taxon>Alteromonas/Salinimonas group</taxon>
        <taxon>Salinimonas</taxon>
    </lineage>
</organism>
<keyword evidence="7 15" id="KW-0808">Transferase</keyword>
<keyword evidence="9 15" id="KW-0418">Kinase</keyword>
<evidence type="ECO:0000256" key="15">
    <source>
        <dbReference type="HAMAP-Rule" id="MF_00521"/>
    </source>
</evidence>
<dbReference type="OrthoDB" id="6854449at2"/>